<dbReference type="InterPro" id="IPR011335">
    <property type="entry name" value="Restrct_endonuc-II-like"/>
</dbReference>
<sequence length="289" mass="32262">MRAAVRRDGVVSRRDDPALATSIDALVRKGELRIVLPGVFTSSATSDGVDLRVLALARWAPEAVLLRDAAARLTFWPTRTADVVEAALRARGTYPGYRFTRRQLPPEVVVRRRGIAMTTPAMTALDLADGETEAIDLALRTRSATLDQMREALRLTPGRRGNRQRLVHLLDSRDEPWSAAERLTHRLLREAGIRGWRSNHPVVVDGRLFFVDVAFVGARVAVEVDGRLHELDIGVFENDRWRQNALVLGGWTVLRFTWAMLTRHPEVVLSTIEAALADRAAEKGSLDRL</sequence>
<keyword evidence="3" id="KW-1185">Reference proteome</keyword>
<keyword evidence="2" id="KW-0378">Hydrolase</keyword>
<keyword evidence="2" id="KW-0255">Endonuclease</keyword>
<evidence type="ECO:0000313" key="3">
    <source>
        <dbReference type="Proteomes" id="UP000198504"/>
    </source>
</evidence>
<evidence type="ECO:0000259" key="1">
    <source>
        <dbReference type="Pfam" id="PF04480"/>
    </source>
</evidence>
<dbReference type="InterPro" id="IPR007569">
    <property type="entry name" value="DUF559"/>
</dbReference>
<dbReference type="EMBL" id="FOFA01000014">
    <property type="protein sequence ID" value="SER34319.1"/>
    <property type="molecule type" value="Genomic_DNA"/>
</dbReference>
<evidence type="ECO:0000313" key="2">
    <source>
        <dbReference type="EMBL" id="SER34319.1"/>
    </source>
</evidence>
<feature type="domain" description="DUF559" evidence="1">
    <location>
        <begin position="178"/>
        <end position="276"/>
    </location>
</feature>
<dbReference type="Proteomes" id="UP000198504">
    <property type="component" value="Unassembled WGS sequence"/>
</dbReference>
<dbReference type="Gene3D" id="3.40.960.10">
    <property type="entry name" value="VSR Endonuclease"/>
    <property type="match status" value="1"/>
</dbReference>
<accession>A0A1H9NF89</accession>
<proteinExistence type="predicted"/>
<dbReference type="Pfam" id="PF04480">
    <property type="entry name" value="DUF559"/>
    <property type="match status" value="1"/>
</dbReference>
<dbReference type="STRING" id="1036181.SAMN05421756_11410"/>
<reference evidence="3" key="1">
    <citation type="submission" date="2016-10" db="EMBL/GenBank/DDBJ databases">
        <authorList>
            <person name="Varghese N."/>
            <person name="Submissions S."/>
        </authorList>
    </citation>
    <scope>NUCLEOTIDE SEQUENCE [LARGE SCALE GENOMIC DNA]</scope>
    <source>
        <strain evidence="3">CGMCC 4.6856</strain>
    </source>
</reference>
<protein>
    <submittedName>
        <fullName evidence="2">Very-short-patch-repair endonuclease</fullName>
    </submittedName>
</protein>
<dbReference type="AlphaFoldDB" id="A0A1H9NF89"/>
<gene>
    <name evidence="2" type="ORF">SAMN05421756_11410</name>
</gene>
<organism evidence="2 3">
    <name type="scientific">Microlunatus flavus</name>
    <dbReference type="NCBI Taxonomy" id="1036181"/>
    <lineage>
        <taxon>Bacteria</taxon>
        <taxon>Bacillati</taxon>
        <taxon>Actinomycetota</taxon>
        <taxon>Actinomycetes</taxon>
        <taxon>Propionibacteriales</taxon>
        <taxon>Propionibacteriaceae</taxon>
        <taxon>Microlunatus</taxon>
    </lineage>
</organism>
<dbReference type="GO" id="GO:0004519">
    <property type="term" value="F:endonuclease activity"/>
    <property type="evidence" value="ECO:0007669"/>
    <property type="project" value="UniProtKB-KW"/>
</dbReference>
<dbReference type="SUPFAM" id="SSF52980">
    <property type="entry name" value="Restriction endonuclease-like"/>
    <property type="match status" value="1"/>
</dbReference>
<name>A0A1H9NF89_9ACTN</name>
<keyword evidence="2" id="KW-0540">Nuclease</keyword>